<feature type="compositionally biased region" description="Polar residues" evidence="1">
    <location>
        <begin position="210"/>
        <end position="234"/>
    </location>
</feature>
<feature type="transmembrane region" description="Helical" evidence="2">
    <location>
        <begin position="127"/>
        <end position="152"/>
    </location>
</feature>
<organism evidence="4 5">
    <name type="scientific">Pterulicium gracile</name>
    <dbReference type="NCBI Taxonomy" id="1884261"/>
    <lineage>
        <taxon>Eukaryota</taxon>
        <taxon>Fungi</taxon>
        <taxon>Dikarya</taxon>
        <taxon>Basidiomycota</taxon>
        <taxon>Agaricomycotina</taxon>
        <taxon>Agaricomycetes</taxon>
        <taxon>Agaricomycetidae</taxon>
        <taxon>Agaricales</taxon>
        <taxon>Pleurotineae</taxon>
        <taxon>Pterulaceae</taxon>
        <taxon>Pterulicium</taxon>
    </lineage>
</organism>
<feature type="chain" id="PRO_5022685986" evidence="3">
    <location>
        <begin position="17"/>
        <end position="307"/>
    </location>
</feature>
<gene>
    <name evidence="4" type="ORF">BDV98DRAFT_127501</name>
</gene>
<keyword evidence="2" id="KW-0812">Transmembrane</keyword>
<evidence type="ECO:0000256" key="3">
    <source>
        <dbReference type="SAM" id="SignalP"/>
    </source>
</evidence>
<evidence type="ECO:0000256" key="1">
    <source>
        <dbReference type="SAM" id="MobiDB-lite"/>
    </source>
</evidence>
<protein>
    <submittedName>
        <fullName evidence="4">Uncharacterized protein</fullName>
    </submittedName>
</protein>
<evidence type="ECO:0000313" key="4">
    <source>
        <dbReference type="EMBL" id="TFK99915.1"/>
    </source>
</evidence>
<sequence>MLTLTFFAPFCATVFATVDALTLTVPDTINACEPITCTWTGGQAPYTISFYNASSTGNNATRGSEPLGSFDGLTGSSYTYNVGVPGGSIIIFMLQDSADNSITTPGMRIDGPDHPCALPNQSNSNNVGAIVGGVIGGLALIAAVVIALLFLYKRKKRQHQELEPEKSFIVSYPHDLDYDSDNDSPGLASSPIDNAVRVTPRSGPIDLSMQADSNPTSSSPTEIDSSLASTSSPGKDSRRFSAAAAKLREAELLRKQNAPRSEEENTALVQQISDLRKEVNAMKNQRAHAQAQEDVGGQASAPPAYQA</sequence>
<dbReference type="EMBL" id="ML178831">
    <property type="protein sequence ID" value="TFK99915.1"/>
    <property type="molecule type" value="Genomic_DNA"/>
</dbReference>
<feature type="signal peptide" evidence="3">
    <location>
        <begin position="1"/>
        <end position="16"/>
    </location>
</feature>
<reference evidence="4 5" key="1">
    <citation type="journal article" date="2019" name="Nat. Ecol. Evol.">
        <title>Megaphylogeny resolves global patterns of mushroom evolution.</title>
        <authorList>
            <person name="Varga T."/>
            <person name="Krizsan K."/>
            <person name="Foldi C."/>
            <person name="Dima B."/>
            <person name="Sanchez-Garcia M."/>
            <person name="Sanchez-Ramirez S."/>
            <person name="Szollosi G.J."/>
            <person name="Szarkandi J.G."/>
            <person name="Papp V."/>
            <person name="Albert L."/>
            <person name="Andreopoulos W."/>
            <person name="Angelini C."/>
            <person name="Antonin V."/>
            <person name="Barry K.W."/>
            <person name="Bougher N.L."/>
            <person name="Buchanan P."/>
            <person name="Buyck B."/>
            <person name="Bense V."/>
            <person name="Catcheside P."/>
            <person name="Chovatia M."/>
            <person name="Cooper J."/>
            <person name="Damon W."/>
            <person name="Desjardin D."/>
            <person name="Finy P."/>
            <person name="Geml J."/>
            <person name="Haridas S."/>
            <person name="Hughes K."/>
            <person name="Justo A."/>
            <person name="Karasinski D."/>
            <person name="Kautmanova I."/>
            <person name="Kiss B."/>
            <person name="Kocsube S."/>
            <person name="Kotiranta H."/>
            <person name="LaButti K.M."/>
            <person name="Lechner B.E."/>
            <person name="Liimatainen K."/>
            <person name="Lipzen A."/>
            <person name="Lukacs Z."/>
            <person name="Mihaltcheva S."/>
            <person name="Morgado L.N."/>
            <person name="Niskanen T."/>
            <person name="Noordeloos M.E."/>
            <person name="Ohm R.A."/>
            <person name="Ortiz-Santana B."/>
            <person name="Ovrebo C."/>
            <person name="Racz N."/>
            <person name="Riley R."/>
            <person name="Savchenko A."/>
            <person name="Shiryaev A."/>
            <person name="Soop K."/>
            <person name="Spirin V."/>
            <person name="Szebenyi C."/>
            <person name="Tomsovsky M."/>
            <person name="Tulloss R.E."/>
            <person name="Uehling J."/>
            <person name="Grigoriev I.V."/>
            <person name="Vagvolgyi C."/>
            <person name="Papp T."/>
            <person name="Martin F.M."/>
            <person name="Miettinen O."/>
            <person name="Hibbett D.S."/>
            <person name="Nagy L.G."/>
        </authorList>
    </citation>
    <scope>NUCLEOTIDE SEQUENCE [LARGE SCALE GENOMIC DNA]</scope>
    <source>
        <strain evidence="4 5">CBS 309.79</strain>
    </source>
</reference>
<keyword evidence="5" id="KW-1185">Reference proteome</keyword>
<proteinExistence type="predicted"/>
<evidence type="ECO:0000313" key="5">
    <source>
        <dbReference type="Proteomes" id="UP000305067"/>
    </source>
</evidence>
<feature type="region of interest" description="Disordered" evidence="1">
    <location>
        <begin position="279"/>
        <end position="307"/>
    </location>
</feature>
<keyword evidence="2" id="KW-1133">Transmembrane helix</keyword>
<evidence type="ECO:0000256" key="2">
    <source>
        <dbReference type="SAM" id="Phobius"/>
    </source>
</evidence>
<feature type="region of interest" description="Disordered" evidence="1">
    <location>
        <begin position="180"/>
        <end position="241"/>
    </location>
</feature>
<dbReference type="Proteomes" id="UP000305067">
    <property type="component" value="Unassembled WGS sequence"/>
</dbReference>
<accession>A0A5C3QCY4</accession>
<name>A0A5C3QCY4_9AGAR</name>
<dbReference type="AlphaFoldDB" id="A0A5C3QCY4"/>
<dbReference type="OrthoDB" id="3362246at2759"/>
<keyword evidence="2" id="KW-0472">Membrane</keyword>
<keyword evidence="3" id="KW-0732">Signal</keyword>